<dbReference type="PANTHER" id="PTHR34404:SF2">
    <property type="entry name" value="CONSERVED SERINE RICH PROTEIN"/>
    <property type="match status" value="1"/>
</dbReference>
<dbReference type="OrthoDB" id="9813321at2"/>
<name>U2V099_9ACTN</name>
<sequence length="60" mass="6629">MALYDYRCTTCGKRFEVERPMGIHPTATCPDCGNEAELTIVPSDIVLSGPGFYNTDQKSK</sequence>
<dbReference type="EMBL" id="AWEZ01000043">
    <property type="protein sequence ID" value="ERL08757.1"/>
    <property type="molecule type" value="Genomic_DNA"/>
</dbReference>
<dbReference type="STRING" id="1125712.HMPREF1316_0313"/>
<dbReference type="Pfam" id="PF09723">
    <property type="entry name" value="Zn_ribbon_8"/>
    <property type="match status" value="1"/>
</dbReference>
<gene>
    <name evidence="2" type="ORF">HMPREF1316_0313</name>
</gene>
<feature type="domain" description="Putative regulatory protein FmdB zinc ribbon" evidence="1">
    <location>
        <begin position="1"/>
        <end position="43"/>
    </location>
</feature>
<protein>
    <submittedName>
        <fullName evidence="2">Zinc ribbon domain protein</fullName>
    </submittedName>
</protein>
<organism evidence="2 3">
    <name type="scientific">Olsenella profusa F0195</name>
    <dbReference type="NCBI Taxonomy" id="1125712"/>
    <lineage>
        <taxon>Bacteria</taxon>
        <taxon>Bacillati</taxon>
        <taxon>Actinomycetota</taxon>
        <taxon>Coriobacteriia</taxon>
        <taxon>Coriobacteriales</taxon>
        <taxon>Atopobiaceae</taxon>
        <taxon>Olsenella</taxon>
    </lineage>
</organism>
<dbReference type="AlphaFoldDB" id="U2V099"/>
<dbReference type="Proteomes" id="UP000016638">
    <property type="component" value="Unassembled WGS sequence"/>
</dbReference>
<evidence type="ECO:0000259" key="1">
    <source>
        <dbReference type="SMART" id="SM00834"/>
    </source>
</evidence>
<evidence type="ECO:0000313" key="2">
    <source>
        <dbReference type="EMBL" id="ERL08757.1"/>
    </source>
</evidence>
<evidence type="ECO:0000313" key="3">
    <source>
        <dbReference type="Proteomes" id="UP000016638"/>
    </source>
</evidence>
<dbReference type="PATRIC" id="fig|1125712.3.peg.942"/>
<reference evidence="2 3" key="1">
    <citation type="submission" date="2013-08" db="EMBL/GenBank/DDBJ databases">
        <authorList>
            <person name="Durkin A.S."/>
            <person name="Haft D.R."/>
            <person name="McCorrison J."/>
            <person name="Torralba M."/>
            <person name="Gillis M."/>
            <person name="Haft D.H."/>
            <person name="Methe B."/>
            <person name="Sutton G."/>
            <person name="Nelson K.E."/>
        </authorList>
    </citation>
    <scope>NUCLEOTIDE SEQUENCE [LARGE SCALE GENOMIC DNA]</scope>
    <source>
        <strain evidence="2 3">F0195</strain>
    </source>
</reference>
<dbReference type="RefSeq" id="WP_021725897.1">
    <property type="nucleotide sequence ID" value="NZ_AWEZ01000043.1"/>
</dbReference>
<dbReference type="Gene3D" id="2.20.28.30">
    <property type="entry name" value="RNA polymerase ii, chain L"/>
    <property type="match status" value="1"/>
</dbReference>
<dbReference type="PANTHER" id="PTHR34404">
    <property type="entry name" value="REGULATORY PROTEIN, FMDB FAMILY"/>
    <property type="match status" value="1"/>
</dbReference>
<dbReference type="SMART" id="SM00834">
    <property type="entry name" value="CxxC_CXXC_SSSS"/>
    <property type="match status" value="1"/>
</dbReference>
<proteinExistence type="predicted"/>
<comment type="caution">
    <text evidence="2">The sequence shown here is derived from an EMBL/GenBank/DDBJ whole genome shotgun (WGS) entry which is preliminary data.</text>
</comment>
<dbReference type="InterPro" id="IPR013429">
    <property type="entry name" value="Regulatory_FmdB_Zinc_ribbon"/>
</dbReference>
<accession>U2V099</accession>
<keyword evidence="3" id="KW-1185">Reference proteome</keyword>
<dbReference type="NCBIfam" id="TIGR02605">
    <property type="entry name" value="CxxC_CxxC_SSSS"/>
    <property type="match status" value="1"/>
</dbReference>
<dbReference type="eggNOG" id="COG2331">
    <property type="taxonomic scope" value="Bacteria"/>
</dbReference>